<evidence type="ECO:0000259" key="1">
    <source>
        <dbReference type="Pfam" id="PF14923"/>
    </source>
</evidence>
<name>A0ABD0PRQ8_CIRMR</name>
<gene>
    <name evidence="2" type="ORF">M9458_029058</name>
</gene>
<comment type="caution">
    <text evidence="2">The sequence shown here is derived from an EMBL/GenBank/DDBJ whole genome shotgun (WGS) entry which is preliminary data.</text>
</comment>
<protein>
    <recommendedName>
        <fullName evidence="1">Coiled-coil protein 142 C-terminal domain-containing protein</fullName>
    </recommendedName>
</protein>
<accession>A0ABD0PRQ8</accession>
<feature type="domain" description="Coiled-coil protein 142 C-terminal" evidence="1">
    <location>
        <begin position="1"/>
        <end position="62"/>
    </location>
</feature>
<dbReference type="AlphaFoldDB" id="A0ABD0PRQ8"/>
<sequence>DFDLMRNFIRSEEYRLSEELHQKLLSLRVFHQVDNAIVCLLQQPMAKPYLPSRSWEPFRHCC</sequence>
<dbReference type="Pfam" id="PF14923">
    <property type="entry name" value="CCDC142"/>
    <property type="match status" value="1"/>
</dbReference>
<proteinExistence type="predicted"/>
<dbReference type="Proteomes" id="UP001529510">
    <property type="component" value="Unassembled WGS sequence"/>
</dbReference>
<evidence type="ECO:0000313" key="3">
    <source>
        <dbReference type="Proteomes" id="UP001529510"/>
    </source>
</evidence>
<dbReference type="PANTHER" id="PTHR21436:SF2">
    <property type="entry name" value="COILED-COIL DOMAIN-CONTAINING PROTEIN 142"/>
    <property type="match status" value="1"/>
</dbReference>
<dbReference type="InterPro" id="IPR055350">
    <property type="entry name" value="CCDC142_C"/>
</dbReference>
<evidence type="ECO:0000313" key="2">
    <source>
        <dbReference type="EMBL" id="KAL0176728.1"/>
    </source>
</evidence>
<dbReference type="InterPro" id="IPR026700">
    <property type="entry name" value="CCDC142"/>
</dbReference>
<dbReference type="PANTHER" id="PTHR21436">
    <property type="entry name" value="COILED-COIL DOMAIN-CONTAINING PROTEIN 142"/>
    <property type="match status" value="1"/>
</dbReference>
<organism evidence="2 3">
    <name type="scientific">Cirrhinus mrigala</name>
    <name type="common">Mrigala</name>
    <dbReference type="NCBI Taxonomy" id="683832"/>
    <lineage>
        <taxon>Eukaryota</taxon>
        <taxon>Metazoa</taxon>
        <taxon>Chordata</taxon>
        <taxon>Craniata</taxon>
        <taxon>Vertebrata</taxon>
        <taxon>Euteleostomi</taxon>
        <taxon>Actinopterygii</taxon>
        <taxon>Neopterygii</taxon>
        <taxon>Teleostei</taxon>
        <taxon>Ostariophysi</taxon>
        <taxon>Cypriniformes</taxon>
        <taxon>Cyprinidae</taxon>
        <taxon>Labeoninae</taxon>
        <taxon>Labeonini</taxon>
        <taxon>Cirrhinus</taxon>
    </lineage>
</organism>
<keyword evidence="3" id="KW-1185">Reference proteome</keyword>
<dbReference type="EMBL" id="JAMKFB020000014">
    <property type="protein sequence ID" value="KAL0176728.1"/>
    <property type="molecule type" value="Genomic_DNA"/>
</dbReference>
<feature type="non-terminal residue" evidence="2">
    <location>
        <position position="1"/>
    </location>
</feature>
<feature type="non-terminal residue" evidence="2">
    <location>
        <position position="62"/>
    </location>
</feature>
<reference evidence="2 3" key="1">
    <citation type="submission" date="2024-05" db="EMBL/GenBank/DDBJ databases">
        <title>Genome sequencing and assembly of Indian major carp, Cirrhinus mrigala (Hamilton, 1822).</title>
        <authorList>
            <person name="Mohindra V."/>
            <person name="Chowdhury L.M."/>
            <person name="Lal K."/>
            <person name="Jena J.K."/>
        </authorList>
    </citation>
    <scope>NUCLEOTIDE SEQUENCE [LARGE SCALE GENOMIC DNA]</scope>
    <source>
        <strain evidence="2">CM1030</strain>
        <tissue evidence="2">Blood</tissue>
    </source>
</reference>